<dbReference type="AlphaFoldDB" id="A0A1Z4LT75"/>
<evidence type="ECO:0000313" key="3">
    <source>
        <dbReference type="Proteomes" id="UP000218418"/>
    </source>
</evidence>
<reference evidence="2 3" key="1">
    <citation type="submission" date="2017-06" db="EMBL/GenBank/DDBJ databases">
        <title>Genome sequencing of cyanobaciteial culture collection at National Institute for Environmental Studies (NIES).</title>
        <authorList>
            <person name="Hirose Y."/>
            <person name="Shimura Y."/>
            <person name="Fujisawa T."/>
            <person name="Nakamura Y."/>
            <person name="Kawachi M."/>
        </authorList>
    </citation>
    <scope>NUCLEOTIDE SEQUENCE [LARGE SCALE GENOMIC DNA]</scope>
    <source>
        <strain evidence="2 3">NIES-267</strain>
    </source>
</reference>
<sequence length="140" mass="16090">MATQKVTVELPQAIFQQLARIAQATQQPLETLVAQSIVSNLPPTPDNAPLEIQEELLQMQIWNDEELLAIAKSQITSEQQKRHTELLEKNSGNEELNKSERQELNELRIKADRLMLQKAYAWSVLRWRGHKVPSLNEMPL</sequence>
<dbReference type="OrthoDB" id="495831at2"/>
<feature type="region of interest" description="Disordered" evidence="1">
    <location>
        <begin position="79"/>
        <end position="100"/>
    </location>
</feature>
<evidence type="ECO:0000256" key="1">
    <source>
        <dbReference type="SAM" id="MobiDB-lite"/>
    </source>
</evidence>
<protein>
    <submittedName>
        <fullName evidence="2">Uncharacterized protein</fullName>
    </submittedName>
</protein>
<dbReference type="Proteomes" id="UP000218418">
    <property type="component" value="Chromosome"/>
</dbReference>
<gene>
    <name evidence="2" type="ORF">NIES267_39320</name>
</gene>
<keyword evidence="3" id="KW-1185">Reference proteome</keyword>
<evidence type="ECO:0000313" key="2">
    <source>
        <dbReference type="EMBL" id="BAY84436.1"/>
    </source>
</evidence>
<name>A0A1Z4LT75_9CYAN</name>
<dbReference type="EMBL" id="AP018227">
    <property type="protein sequence ID" value="BAY84436.1"/>
    <property type="molecule type" value="Genomic_DNA"/>
</dbReference>
<proteinExistence type="predicted"/>
<accession>A0A1Z4LT75</accession>
<organism evidence="2 3">
    <name type="scientific">Calothrix parasitica NIES-267</name>
    <dbReference type="NCBI Taxonomy" id="1973488"/>
    <lineage>
        <taxon>Bacteria</taxon>
        <taxon>Bacillati</taxon>
        <taxon>Cyanobacteriota</taxon>
        <taxon>Cyanophyceae</taxon>
        <taxon>Nostocales</taxon>
        <taxon>Calotrichaceae</taxon>
        <taxon>Calothrix</taxon>
    </lineage>
</organism>